<gene>
    <name evidence="3" type="ORF">H8L47_16400</name>
</gene>
<accession>A0ABR6ZBL4</accession>
<feature type="compositionally biased region" description="Low complexity" evidence="1">
    <location>
        <begin position="61"/>
        <end position="87"/>
    </location>
</feature>
<name>A0ABR6ZBL4_9BURK</name>
<organism evidence="3 4">
    <name type="scientific">Undibacterium umbellatum</name>
    <dbReference type="NCBI Taxonomy" id="2762300"/>
    <lineage>
        <taxon>Bacteria</taxon>
        <taxon>Pseudomonadati</taxon>
        <taxon>Pseudomonadota</taxon>
        <taxon>Betaproteobacteria</taxon>
        <taxon>Burkholderiales</taxon>
        <taxon>Oxalobacteraceae</taxon>
        <taxon>Undibacterium</taxon>
    </lineage>
</organism>
<dbReference type="Gene3D" id="3.30.750.140">
    <property type="match status" value="1"/>
</dbReference>
<dbReference type="EMBL" id="JACOFX010000008">
    <property type="protein sequence ID" value="MBC3909139.1"/>
    <property type="molecule type" value="Genomic_DNA"/>
</dbReference>
<proteinExistence type="predicted"/>
<dbReference type="InterPro" id="IPR038610">
    <property type="entry name" value="FliK-like_C_sf"/>
</dbReference>
<keyword evidence="3" id="KW-0966">Cell projection</keyword>
<dbReference type="PANTHER" id="PTHR37533:SF2">
    <property type="entry name" value="FLAGELLAR HOOK-LENGTH CONTROL PROTEIN"/>
    <property type="match status" value="1"/>
</dbReference>
<evidence type="ECO:0000313" key="3">
    <source>
        <dbReference type="EMBL" id="MBC3909139.1"/>
    </source>
</evidence>
<evidence type="ECO:0000256" key="1">
    <source>
        <dbReference type="SAM" id="MobiDB-lite"/>
    </source>
</evidence>
<feature type="compositionally biased region" description="Basic and acidic residues" evidence="1">
    <location>
        <begin position="41"/>
        <end position="50"/>
    </location>
</feature>
<sequence>MQANNILTAIDKQGTGVKAGKNASSATPEVSFNQVLNKEISSTKKPEMDVTRPVNKTPTPAKNNNNVNNNNSNSNSANKMANNDNSAPATGKTEKTDSSTTDGTTVKDDELDTMKEDDLSAQILALVGNLATPPVVADVNKTNMSPGLDAVKAESLNSMSNTDVAAIAKLPGENPLATLTQAETNALIPVAPQASSQLTSITQQSQAEDASKSGVAAIAAQIMAVKIDDKSMGKLSENGLSTVASTIATENNGASNLTASPPTVLISVNQSLTKGATSTSAKTDQIDTAEEKLNAVKLNNLDVGKTVNDKSGDTRPQTLATDTPKAFTNDIALAKDVLAERMAEIKATPSGKDSQQVIAPPVVAANNVNSTQFNAAVIAAEQIAPRVGSNGWDKAVGQKVVWMVGSGLQSAELTLNPPDLGPLQVVLSVSNDQANASFSSAQPEVREALEAALPRLKQMLSDAGVQLTGFSVNSQAPGQGQNFTQQQARDMNPSRTTRGLTDNTISPAATNPVRIQSNNGLVDTFA</sequence>
<protein>
    <submittedName>
        <fullName evidence="3">Flagellar hook-length control protein FliK</fullName>
    </submittedName>
</protein>
<reference evidence="3 4" key="1">
    <citation type="submission" date="2020-08" db="EMBL/GenBank/DDBJ databases">
        <title>Novel species isolated from subtropical streams in China.</title>
        <authorList>
            <person name="Lu H."/>
        </authorList>
    </citation>
    <scope>NUCLEOTIDE SEQUENCE [LARGE SCALE GENOMIC DNA]</scope>
    <source>
        <strain evidence="3 4">NL8W</strain>
    </source>
</reference>
<keyword evidence="3" id="KW-0969">Cilium</keyword>
<dbReference type="Pfam" id="PF02120">
    <property type="entry name" value="Flg_hook"/>
    <property type="match status" value="1"/>
</dbReference>
<evidence type="ECO:0000313" key="4">
    <source>
        <dbReference type="Proteomes" id="UP000646911"/>
    </source>
</evidence>
<evidence type="ECO:0000259" key="2">
    <source>
        <dbReference type="Pfam" id="PF02120"/>
    </source>
</evidence>
<dbReference type="CDD" id="cd17470">
    <property type="entry name" value="T3SS_Flik_C"/>
    <property type="match status" value="1"/>
</dbReference>
<dbReference type="PANTHER" id="PTHR37533">
    <property type="entry name" value="FLAGELLAR HOOK-LENGTH CONTROL PROTEIN"/>
    <property type="match status" value="1"/>
</dbReference>
<keyword evidence="4" id="KW-1185">Reference proteome</keyword>
<dbReference type="InterPro" id="IPR052563">
    <property type="entry name" value="FliK"/>
</dbReference>
<dbReference type="Proteomes" id="UP000646911">
    <property type="component" value="Unassembled WGS sequence"/>
</dbReference>
<feature type="region of interest" description="Disordered" evidence="1">
    <location>
        <begin position="473"/>
        <end position="511"/>
    </location>
</feature>
<feature type="compositionally biased region" description="Polar residues" evidence="1">
    <location>
        <begin position="22"/>
        <end position="40"/>
    </location>
</feature>
<feature type="domain" description="Flagellar hook-length control protein-like C-terminal" evidence="2">
    <location>
        <begin position="398"/>
        <end position="480"/>
    </location>
</feature>
<keyword evidence="3" id="KW-0282">Flagellum</keyword>
<dbReference type="InterPro" id="IPR021136">
    <property type="entry name" value="Flagellar_hook_control-like_C"/>
</dbReference>
<comment type="caution">
    <text evidence="3">The sequence shown here is derived from an EMBL/GenBank/DDBJ whole genome shotgun (WGS) entry which is preliminary data.</text>
</comment>
<dbReference type="RefSeq" id="WP_186954661.1">
    <property type="nucleotide sequence ID" value="NZ_JACOFX010000008.1"/>
</dbReference>
<feature type="region of interest" description="Disordered" evidence="1">
    <location>
        <begin position="1"/>
        <end position="113"/>
    </location>
</feature>